<evidence type="ECO:0000256" key="2">
    <source>
        <dbReference type="SAM" id="Phobius"/>
    </source>
</evidence>
<dbReference type="PANTHER" id="PTHR37369:SF1">
    <property type="entry name" value="TRANSMEMBRANE PROTEIN 270"/>
    <property type="match status" value="1"/>
</dbReference>
<name>A0ABD2DHF4_DAUMA</name>
<reference evidence="3 4" key="1">
    <citation type="journal article" date="2024" name="G3 (Bethesda)">
        <title>A hybrid genome assembly of the endangered aye-aye (Daubentonia madagascariensis).</title>
        <authorList>
            <person name="Versoza C.J."/>
            <person name="Pfeifer S.P."/>
        </authorList>
    </citation>
    <scope>NUCLEOTIDE SEQUENCE [LARGE SCALE GENOMIC DNA]</scope>
    <source>
        <strain evidence="3">6821</strain>
    </source>
</reference>
<keyword evidence="2" id="KW-0472">Membrane</keyword>
<dbReference type="InterPro" id="IPR029166">
    <property type="entry name" value="WBS28"/>
</dbReference>
<feature type="region of interest" description="Disordered" evidence="1">
    <location>
        <begin position="225"/>
        <end position="263"/>
    </location>
</feature>
<organism evidence="3 4">
    <name type="scientific">Daubentonia madagascariensis</name>
    <name type="common">Aye-aye</name>
    <name type="synonym">Sciurus madagascariensis</name>
    <dbReference type="NCBI Taxonomy" id="31869"/>
    <lineage>
        <taxon>Eukaryota</taxon>
        <taxon>Metazoa</taxon>
        <taxon>Chordata</taxon>
        <taxon>Craniata</taxon>
        <taxon>Vertebrata</taxon>
        <taxon>Euteleostomi</taxon>
        <taxon>Mammalia</taxon>
        <taxon>Eutheria</taxon>
        <taxon>Euarchontoglires</taxon>
        <taxon>Primates</taxon>
        <taxon>Strepsirrhini</taxon>
        <taxon>Chiromyiformes</taxon>
        <taxon>Daubentoniidae</taxon>
        <taxon>Daubentonia</taxon>
    </lineage>
</organism>
<keyword evidence="2 3" id="KW-0812">Transmembrane</keyword>
<accession>A0ABD2DHF4</accession>
<comment type="caution">
    <text evidence="3">The sequence shown here is derived from an EMBL/GenBank/DDBJ whole genome shotgun (WGS) entry which is preliminary data.</text>
</comment>
<evidence type="ECO:0000313" key="3">
    <source>
        <dbReference type="EMBL" id="KAL2766135.1"/>
    </source>
</evidence>
<feature type="transmembrane region" description="Helical" evidence="2">
    <location>
        <begin position="98"/>
        <end position="117"/>
    </location>
</feature>
<evidence type="ECO:0000256" key="1">
    <source>
        <dbReference type="SAM" id="MobiDB-lite"/>
    </source>
</evidence>
<dbReference type="EMBL" id="JBFSEQ010000011">
    <property type="protein sequence ID" value="KAL2766135.1"/>
    <property type="molecule type" value="Genomic_DNA"/>
</dbReference>
<sequence length="263" mass="28781">MEAAPPIRSSLWGVLLQVGRLSVLLVQNRVHLYNFLLLKIILFNHWVLGLAQEARGSHSRQAHPAPGVTACPLGRAVRAGLALIQVPLWLVLWGPRLVWAGVLGCIRALGLALLGAWEQLGPSVAIWTDLLLSCLHGLMLVALLLLLLTWRLCQKAPCFSLGRLPSKALQENCVVQGLLVLLRRLYWWVESTTALTSWHLAYLVTWTTCLASRLLQAAFEHTAQLAQEAEPQEPSGPSLEPQLPESLAPAAEPVLPEKGTPGE</sequence>
<keyword evidence="2" id="KW-1133">Transmembrane helix</keyword>
<protein>
    <submittedName>
        <fullName evidence="3">Transmembrane protein 270</fullName>
    </submittedName>
</protein>
<dbReference type="PANTHER" id="PTHR37369">
    <property type="entry name" value="TRANSMEMBRANE PROTEIN 270"/>
    <property type="match status" value="1"/>
</dbReference>
<keyword evidence="4" id="KW-1185">Reference proteome</keyword>
<proteinExistence type="predicted"/>
<dbReference type="Proteomes" id="UP001610411">
    <property type="component" value="Unassembled WGS sequence"/>
</dbReference>
<evidence type="ECO:0000313" key="4">
    <source>
        <dbReference type="Proteomes" id="UP001610411"/>
    </source>
</evidence>
<dbReference type="AlphaFoldDB" id="A0ABD2DHF4"/>
<feature type="transmembrane region" description="Helical" evidence="2">
    <location>
        <begin position="124"/>
        <end position="150"/>
    </location>
</feature>
<gene>
    <name evidence="3" type="ORF">WCI35_028072</name>
</gene>
<dbReference type="Pfam" id="PF15164">
    <property type="entry name" value="WBS28"/>
    <property type="match status" value="1"/>
</dbReference>